<keyword evidence="3 5" id="KW-0687">Ribonucleoprotein</keyword>
<reference evidence="6" key="1">
    <citation type="submission" date="2021-02" db="EMBL/GenBank/DDBJ databases">
        <title>The CRISPR/cas machinery reduction and long-range gene transfer in the hot spring cyanobacterium Synechococcus.</title>
        <authorList>
            <person name="Dvorak P."/>
            <person name="Jahodarova E."/>
            <person name="Hasler P."/>
            <person name="Poulickova A."/>
        </authorList>
    </citation>
    <scope>NUCLEOTIDE SEQUENCE</scope>
    <source>
        <strain evidence="6">Rupite</strain>
    </source>
</reference>
<dbReference type="InterPro" id="IPR047865">
    <property type="entry name" value="Ribosomal_uL10_bac_type"/>
</dbReference>
<evidence type="ECO:0000313" key="6">
    <source>
        <dbReference type="EMBL" id="MCJ2542074.1"/>
    </source>
</evidence>
<dbReference type="Pfam" id="PF00466">
    <property type="entry name" value="Ribosomal_L10"/>
    <property type="match status" value="1"/>
</dbReference>
<dbReference type="EMBL" id="JAFIRA010000006">
    <property type="protein sequence ID" value="MCJ2542074.1"/>
    <property type="molecule type" value="Genomic_DNA"/>
</dbReference>
<dbReference type="InterPro" id="IPR043141">
    <property type="entry name" value="Ribosomal_uL10-like_sf"/>
</dbReference>
<comment type="similarity">
    <text evidence="1 5">Belongs to the universal ribosomal protein uL10 family.</text>
</comment>
<proteinExistence type="inferred from homology"/>
<evidence type="ECO:0000313" key="7">
    <source>
        <dbReference type="Proteomes" id="UP000830835"/>
    </source>
</evidence>
<evidence type="ECO:0000256" key="5">
    <source>
        <dbReference type="HAMAP-Rule" id="MF_00362"/>
    </source>
</evidence>
<dbReference type="InterPro" id="IPR001790">
    <property type="entry name" value="Ribosomal_uL10"/>
</dbReference>
<keyword evidence="5" id="KW-0699">rRNA-binding</keyword>
<comment type="subunit">
    <text evidence="5">Part of the ribosomal stalk of the 50S ribosomal subunit. The N-terminus interacts with L11 and the large rRNA to form the base of the stalk. The C-terminus forms an elongated spine to which L12 dimers bind in a sequential fashion forming a multimeric L10(L12)X complex.</text>
</comment>
<keyword evidence="2 5" id="KW-0689">Ribosomal protein</keyword>
<comment type="caution">
    <text evidence="6">The sequence shown here is derived from an EMBL/GenBank/DDBJ whole genome shotgun (WGS) entry which is preliminary data.</text>
</comment>
<dbReference type="Proteomes" id="UP000830835">
    <property type="component" value="Unassembled WGS sequence"/>
</dbReference>
<dbReference type="GO" id="GO:0005840">
    <property type="term" value="C:ribosome"/>
    <property type="evidence" value="ECO:0007669"/>
    <property type="project" value="UniProtKB-KW"/>
</dbReference>
<organism evidence="6 7">
    <name type="scientific">Thermostichus vulcanus str. 'Rupite'</name>
    <dbReference type="NCBI Taxonomy" id="2813851"/>
    <lineage>
        <taxon>Bacteria</taxon>
        <taxon>Bacillati</taxon>
        <taxon>Cyanobacteriota</taxon>
        <taxon>Cyanophyceae</taxon>
        <taxon>Thermostichales</taxon>
        <taxon>Thermostichaceae</taxon>
        <taxon>Thermostichus</taxon>
    </lineage>
</organism>
<dbReference type="InterPro" id="IPR002363">
    <property type="entry name" value="Ribosomal_uL10_CS_bac"/>
</dbReference>
<evidence type="ECO:0000256" key="1">
    <source>
        <dbReference type="ARBA" id="ARBA00008889"/>
    </source>
</evidence>
<dbReference type="RefSeq" id="WP_244349299.1">
    <property type="nucleotide sequence ID" value="NZ_JAFIRA010000006.1"/>
</dbReference>
<keyword evidence="5" id="KW-0694">RNA-binding</keyword>
<evidence type="ECO:0000256" key="2">
    <source>
        <dbReference type="ARBA" id="ARBA00022980"/>
    </source>
</evidence>
<dbReference type="PANTHER" id="PTHR11560">
    <property type="entry name" value="39S RIBOSOMAL PROTEIN L10, MITOCHONDRIAL"/>
    <property type="match status" value="1"/>
</dbReference>
<dbReference type="Gene3D" id="6.10.250.290">
    <property type="match status" value="1"/>
</dbReference>
<name>A0ABT0C8J0_THEVL</name>
<dbReference type="NCBIfam" id="NF000955">
    <property type="entry name" value="PRK00099.1-1"/>
    <property type="match status" value="1"/>
</dbReference>
<dbReference type="Gene3D" id="3.30.70.1730">
    <property type="match status" value="1"/>
</dbReference>
<dbReference type="PROSITE" id="PS01109">
    <property type="entry name" value="RIBOSOMAL_L10"/>
    <property type="match status" value="1"/>
</dbReference>
<accession>A0ABT0C8J0</accession>
<comment type="function">
    <text evidence="5">Forms part of the ribosomal stalk, playing a central role in the interaction of the ribosome with GTP-bound translation factors.</text>
</comment>
<dbReference type="InterPro" id="IPR022973">
    <property type="entry name" value="Ribosomal_uL10_bac"/>
</dbReference>
<protein>
    <recommendedName>
        <fullName evidence="4 5">Large ribosomal subunit protein uL10</fullName>
    </recommendedName>
</protein>
<gene>
    <name evidence="5" type="primary">rplJ</name>
    <name evidence="5" type="synonym">rpl10</name>
    <name evidence="6" type="ORF">JX360_03995</name>
</gene>
<dbReference type="HAMAP" id="MF_00362">
    <property type="entry name" value="Ribosomal_uL10"/>
    <property type="match status" value="1"/>
</dbReference>
<evidence type="ECO:0000256" key="4">
    <source>
        <dbReference type="ARBA" id="ARBA00035202"/>
    </source>
</evidence>
<keyword evidence="7" id="KW-1185">Reference proteome</keyword>
<dbReference type="CDD" id="cd05797">
    <property type="entry name" value="Ribosomal_L10"/>
    <property type="match status" value="1"/>
</dbReference>
<evidence type="ECO:0000256" key="3">
    <source>
        <dbReference type="ARBA" id="ARBA00023274"/>
    </source>
</evidence>
<sequence>MGKQPVAKKAEVVDEVRSLLQASQMVLVIDYKGLTVSEMNQLRAELRKSDSVCMVVKNTLMRRAIADQKAWAGIQPFLAGPSAFILIRGDISAALKTYQDFAKQTKKTEFRGAGIEGLSLTLDQAKAIADLPPKEVLMAQVAGGLNSVATKLAVGLNAVPTQVARGIHEIPASLGRAIQAIADKEAA</sequence>
<dbReference type="SUPFAM" id="SSF160369">
    <property type="entry name" value="Ribosomal protein L10-like"/>
    <property type="match status" value="1"/>
</dbReference>